<keyword evidence="6 11" id="KW-0479">Metal-binding</keyword>
<evidence type="ECO:0000313" key="14">
    <source>
        <dbReference type="EMBL" id="KIM76185.1"/>
    </source>
</evidence>
<feature type="active site" description="Charge relay system" evidence="11">
    <location>
        <position position="498"/>
    </location>
</feature>
<evidence type="ECO:0000256" key="8">
    <source>
        <dbReference type="ARBA" id="ARBA00022825"/>
    </source>
</evidence>
<proteinExistence type="predicted"/>
<dbReference type="GO" id="GO:0005576">
    <property type="term" value="C:extracellular region"/>
    <property type="evidence" value="ECO:0007669"/>
    <property type="project" value="UniProtKB-SubCell"/>
</dbReference>
<feature type="signal peptide" evidence="12">
    <location>
        <begin position="1"/>
        <end position="18"/>
    </location>
</feature>
<dbReference type="HOGENOM" id="CLU_013783_3_1_1"/>
<dbReference type="GO" id="GO:0008240">
    <property type="term" value="F:tripeptidyl-peptidase activity"/>
    <property type="evidence" value="ECO:0007669"/>
    <property type="project" value="UniProtKB-EC"/>
</dbReference>
<evidence type="ECO:0000256" key="3">
    <source>
        <dbReference type="ARBA" id="ARBA00004239"/>
    </source>
</evidence>
<keyword evidence="8 11" id="KW-0720">Serine protease</keyword>
<dbReference type="GO" id="GO:0004252">
    <property type="term" value="F:serine-type endopeptidase activity"/>
    <property type="evidence" value="ECO:0007669"/>
    <property type="project" value="UniProtKB-UniRule"/>
</dbReference>
<evidence type="ECO:0000313" key="15">
    <source>
        <dbReference type="Proteomes" id="UP000054166"/>
    </source>
</evidence>
<dbReference type="InterPro" id="IPR000209">
    <property type="entry name" value="Peptidase_S8/S53_dom"/>
</dbReference>
<dbReference type="PROSITE" id="PS51695">
    <property type="entry name" value="SEDOLISIN"/>
    <property type="match status" value="1"/>
</dbReference>
<dbReference type="SUPFAM" id="SSF52743">
    <property type="entry name" value="Subtilisin-like"/>
    <property type="match status" value="1"/>
</dbReference>
<feature type="domain" description="Peptidase S53" evidence="13">
    <location>
        <begin position="226"/>
        <end position="579"/>
    </location>
</feature>
<sequence length="579" mass="59719">MVSITWIFLGSLIAFTSATPTSRSGMFVRSSRSDVPAGFAHQGTAPADMSIPLRVALVQGNIGGLEKVLDDVSNPSSSNYGNHLSKEEVEEFVKPAKASVDAVNVFLESNGIKATTLSPAGDWLGFSVPVSKANEMFDANFAVYKHIATGQELIRTLSYSIPSSLKDHLDVVHPTISFAVSNAKNEISFTVPNGTFPSKVVPLKHNGTATQSGPQPASVPASCNSIITPACLQALYGIPTTPATQSSNRLAVTGYTNSWAQQADLSAFLAALRPDINPSTTASLQTIDGGSNPQGPQYAGLEANLDIQYTVGVAQGVPVIFISVGPNNSDGFGGHLDLAQYLLSMSQPPQVVTTSYGFDENTIDPNAAANLCNAYMQLGTRGVSMIFASGDGGVGGGQPKSCGNFIATFPSTCPYVTSVGGTQGVPETAAGLSSGGFSAIFARPSYQAAAVGNYLNRIAPLYAGKFNPNGRAFPDVAAQAENVEIVNGGVYTTVYGTSAASPMFASIIALLNDRRIATGKSVLGFLNTALYANPGVLNDIASGSNPGCGTNGFPSLSGWDPVTGLGTPNYGALASLAGV</sequence>
<dbReference type="Pfam" id="PF09286">
    <property type="entry name" value="Pro-kuma_activ"/>
    <property type="match status" value="1"/>
</dbReference>
<organism evidence="14 15">
    <name type="scientific">Piloderma croceum (strain F 1598)</name>
    <dbReference type="NCBI Taxonomy" id="765440"/>
    <lineage>
        <taxon>Eukaryota</taxon>
        <taxon>Fungi</taxon>
        <taxon>Dikarya</taxon>
        <taxon>Basidiomycota</taxon>
        <taxon>Agaricomycotina</taxon>
        <taxon>Agaricomycetes</taxon>
        <taxon>Agaricomycetidae</taxon>
        <taxon>Atheliales</taxon>
        <taxon>Atheliaceae</taxon>
        <taxon>Piloderma</taxon>
    </lineage>
</organism>
<feature type="binding site" evidence="11">
    <location>
        <position position="558"/>
    </location>
    <ligand>
        <name>Ca(2+)</name>
        <dbReference type="ChEBI" id="CHEBI:29108"/>
    </ligand>
</feature>
<accession>A0A0C3EUK0</accession>
<dbReference type="InParanoid" id="A0A0C3EUK0"/>
<dbReference type="InterPro" id="IPR030400">
    <property type="entry name" value="Sedolisin_dom"/>
</dbReference>
<dbReference type="InterPro" id="IPR015366">
    <property type="entry name" value="S53_propep"/>
</dbReference>
<evidence type="ECO:0000256" key="12">
    <source>
        <dbReference type="SAM" id="SignalP"/>
    </source>
</evidence>
<keyword evidence="7 11" id="KW-0378">Hydrolase</keyword>
<reference evidence="14 15" key="1">
    <citation type="submission" date="2014-04" db="EMBL/GenBank/DDBJ databases">
        <authorList>
            <consortium name="DOE Joint Genome Institute"/>
            <person name="Kuo A."/>
            <person name="Tarkka M."/>
            <person name="Buscot F."/>
            <person name="Kohler A."/>
            <person name="Nagy L.G."/>
            <person name="Floudas D."/>
            <person name="Copeland A."/>
            <person name="Barry K.W."/>
            <person name="Cichocki N."/>
            <person name="Veneault-Fourrey C."/>
            <person name="LaButti K."/>
            <person name="Lindquist E.A."/>
            <person name="Lipzen A."/>
            <person name="Lundell T."/>
            <person name="Morin E."/>
            <person name="Murat C."/>
            <person name="Sun H."/>
            <person name="Tunlid A."/>
            <person name="Henrissat B."/>
            <person name="Grigoriev I.V."/>
            <person name="Hibbett D.S."/>
            <person name="Martin F."/>
            <person name="Nordberg H.P."/>
            <person name="Cantor M.N."/>
            <person name="Hua S.X."/>
        </authorList>
    </citation>
    <scope>NUCLEOTIDE SEQUENCE [LARGE SCALE GENOMIC DNA]</scope>
    <source>
        <strain evidence="14 15">F 1598</strain>
    </source>
</reference>
<feature type="binding site" evidence="11">
    <location>
        <position position="539"/>
    </location>
    <ligand>
        <name>Ca(2+)</name>
        <dbReference type="ChEBI" id="CHEBI:29108"/>
    </ligand>
</feature>
<feature type="active site" description="Charge relay system" evidence="11">
    <location>
        <position position="306"/>
    </location>
</feature>
<keyword evidence="9 11" id="KW-0106">Calcium</keyword>
<feature type="active site" description="Charge relay system" evidence="11">
    <location>
        <position position="302"/>
    </location>
</feature>
<dbReference type="EMBL" id="KN833037">
    <property type="protein sequence ID" value="KIM76185.1"/>
    <property type="molecule type" value="Genomic_DNA"/>
</dbReference>
<evidence type="ECO:0000256" key="6">
    <source>
        <dbReference type="ARBA" id="ARBA00022723"/>
    </source>
</evidence>
<dbReference type="SMART" id="SM00944">
    <property type="entry name" value="Pro-kuma_activ"/>
    <property type="match status" value="1"/>
</dbReference>
<keyword evidence="15" id="KW-1185">Reference proteome</keyword>
<reference evidence="15" key="2">
    <citation type="submission" date="2015-01" db="EMBL/GenBank/DDBJ databases">
        <title>Evolutionary Origins and Diversification of the Mycorrhizal Mutualists.</title>
        <authorList>
            <consortium name="DOE Joint Genome Institute"/>
            <consortium name="Mycorrhizal Genomics Consortium"/>
            <person name="Kohler A."/>
            <person name="Kuo A."/>
            <person name="Nagy L.G."/>
            <person name="Floudas D."/>
            <person name="Copeland A."/>
            <person name="Barry K.W."/>
            <person name="Cichocki N."/>
            <person name="Veneault-Fourrey C."/>
            <person name="LaButti K."/>
            <person name="Lindquist E.A."/>
            <person name="Lipzen A."/>
            <person name="Lundell T."/>
            <person name="Morin E."/>
            <person name="Murat C."/>
            <person name="Riley R."/>
            <person name="Ohm R."/>
            <person name="Sun H."/>
            <person name="Tunlid A."/>
            <person name="Henrissat B."/>
            <person name="Grigoriev I.V."/>
            <person name="Hibbett D.S."/>
            <person name="Martin F."/>
        </authorList>
    </citation>
    <scope>NUCLEOTIDE SEQUENCE [LARGE SCALE GENOMIC DNA]</scope>
    <source>
        <strain evidence="15">F 1598</strain>
    </source>
</reference>
<gene>
    <name evidence="14" type="ORF">PILCRDRAFT_652011</name>
</gene>
<evidence type="ECO:0000256" key="1">
    <source>
        <dbReference type="ARBA" id="ARBA00001910"/>
    </source>
</evidence>
<dbReference type="SUPFAM" id="SSF54897">
    <property type="entry name" value="Protease propeptides/inhibitors"/>
    <property type="match status" value="1"/>
</dbReference>
<keyword evidence="10" id="KW-0865">Zymogen</keyword>
<name>A0A0C3EUK0_PILCF</name>
<comment type="function">
    <text evidence="2">Secreted tripeptidyl-peptidase which degrades proteins at acidic pHs and is involved in virulence.</text>
</comment>
<dbReference type="CDD" id="cd04056">
    <property type="entry name" value="Peptidases_S53"/>
    <property type="match status" value="1"/>
</dbReference>
<dbReference type="GO" id="GO:0046872">
    <property type="term" value="F:metal ion binding"/>
    <property type="evidence" value="ECO:0007669"/>
    <property type="project" value="UniProtKB-UniRule"/>
</dbReference>
<comment type="cofactor">
    <cofactor evidence="11">
        <name>Ca(2+)</name>
        <dbReference type="ChEBI" id="CHEBI:29108"/>
    </cofactor>
    <text evidence="11">Binds 1 Ca(2+) ion per subunit.</text>
</comment>
<evidence type="ECO:0000256" key="9">
    <source>
        <dbReference type="ARBA" id="ARBA00022837"/>
    </source>
</evidence>
<evidence type="ECO:0000256" key="4">
    <source>
        <dbReference type="ARBA" id="ARBA00012462"/>
    </source>
</evidence>
<dbReference type="Proteomes" id="UP000054166">
    <property type="component" value="Unassembled WGS sequence"/>
</dbReference>
<protein>
    <recommendedName>
        <fullName evidence="4">tripeptidyl-peptidase II</fullName>
        <ecNumber evidence="4">3.4.14.10</ecNumber>
    </recommendedName>
</protein>
<comment type="catalytic activity">
    <reaction evidence="1">
        <text>Release of an N-terminal tripeptide from a polypeptide.</text>
        <dbReference type="EC" id="3.4.14.10"/>
    </reaction>
</comment>
<evidence type="ECO:0000259" key="13">
    <source>
        <dbReference type="PROSITE" id="PS51695"/>
    </source>
</evidence>
<dbReference type="PANTHER" id="PTHR14218:SF15">
    <property type="entry name" value="TRIPEPTIDYL-PEPTIDASE 1"/>
    <property type="match status" value="1"/>
</dbReference>
<dbReference type="Gene3D" id="3.40.50.200">
    <property type="entry name" value="Peptidase S8/S53 domain"/>
    <property type="match status" value="1"/>
</dbReference>
<feature type="chain" id="PRO_5002164138" description="tripeptidyl-peptidase II" evidence="12">
    <location>
        <begin position="19"/>
        <end position="579"/>
    </location>
</feature>
<dbReference type="InterPro" id="IPR050819">
    <property type="entry name" value="Tripeptidyl-peptidase_I"/>
</dbReference>
<evidence type="ECO:0000256" key="11">
    <source>
        <dbReference type="PROSITE-ProRule" id="PRU01032"/>
    </source>
</evidence>
<dbReference type="GO" id="GO:0006508">
    <property type="term" value="P:proteolysis"/>
    <property type="evidence" value="ECO:0007669"/>
    <property type="project" value="UniProtKB-KW"/>
</dbReference>
<dbReference type="AlphaFoldDB" id="A0A0C3EUK0"/>
<feature type="binding site" evidence="11">
    <location>
        <position position="540"/>
    </location>
    <ligand>
        <name>Ca(2+)</name>
        <dbReference type="ChEBI" id="CHEBI:29108"/>
    </ligand>
</feature>
<dbReference type="PANTHER" id="PTHR14218">
    <property type="entry name" value="PROTEASE S8 TRIPEPTIDYL PEPTIDASE I CLN2"/>
    <property type="match status" value="1"/>
</dbReference>
<dbReference type="OrthoDB" id="409122at2759"/>
<feature type="binding site" evidence="11">
    <location>
        <position position="560"/>
    </location>
    <ligand>
        <name>Ca(2+)</name>
        <dbReference type="ChEBI" id="CHEBI:29108"/>
    </ligand>
</feature>
<dbReference type="InterPro" id="IPR036852">
    <property type="entry name" value="Peptidase_S8/S53_dom_sf"/>
</dbReference>
<evidence type="ECO:0000256" key="10">
    <source>
        <dbReference type="ARBA" id="ARBA00023145"/>
    </source>
</evidence>
<dbReference type="CDD" id="cd11377">
    <property type="entry name" value="Pro-peptidase_S53"/>
    <property type="match status" value="1"/>
</dbReference>
<comment type="subcellular location">
    <subcellularLocation>
        <location evidence="3">Secreted</location>
        <location evidence="3">Extracellular space</location>
    </subcellularLocation>
</comment>
<evidence type="ECO:0000256" key="5">
    <source>
        <dbReference type="ARBA" id="ARBA00022670"/>
    </source>
</evidence>
<evidence type="ECO:0000256" key="7">
    <source>
        <dbReference type="ARBA" id="ARBA00022801"/>
    </source>
</evidence>
<keyword evidence="5 11" id="KW-0645">Protease</keyword>
<keyword evidence="12" id="KW-0732">Signal</keyword>
<dbReference type="EC" id="3.4.14.10" evidence="4"/>
<dbReference type="STRING" id="765440.A0A0C3EUK0"/>
<evidence type="ECO:0000256" key="2">
    <source>
        <dbReference type="ARBA" id="ARBA00002451"/>
    </source>
</evidence>
<dbReference type="Pfam" id="PF00082">
    <property type="entry name" value="Peptidase_S8"/>
    <property type="match status" value="1"/>
</dbReference>